<sequence>VGDLISDTPVFSGHDRTLITAIIDALHASDRSDAPELEQSIEDSTERLERLATLMMAYPSLRQSQKLGDQTRNHTTLIEALSDATPFTTDLVLPMR</sequence>
<name>A0A382LQD1_9ZZZZ</name>
<dbReference type="AlphaFoldDB" id="A0A382LQD1"/>
<protein>
    <submittedName>
        <fullName evidence="1">Uncharacterized protein</fullName>
    </submittedName>
</protein>
<gene>
    <name evidence="1" type="ORF">METZ01_LOCUS289945</name>
</gene>
<evidence type="ECO:0000313" key="1">
    <source>
        <dbReference type="EMBL" id="SVC37091.1"/>
    </source>
</evidence>
<feature type="non-terminal residue" evidence="1">
    <location>
        <position position="96"/>
    </location>
</feature>
<reference evidence="1" key="1">
    <citation type="submission" date="2018-05" db="EMBL/GenBank/DDBJ databases">
        <authorList>
            <person name="Lanie J.A."/>
            <person name="Ng W.-L."/>
            <person name="Kazmierczak K.M."/>
            <person name="Andrzejewski T.M."/>
            <person name="Davidsen T.M."/>
            <person name="Wayne K.J."/>
            <person name="Tettelin H."/>
            <person name="Glass J.I."/>
            <person name="Rusch D."/>
            <person name="Podicherti R."/>
            <person name="Tsui H.-C.T."/>
            <person name="Winkler M.E."/>
        </authorList>
    </citation>
    <scope>NUCLEOTIDE SEQUENCE</scope>
</reference>
<feature type="non-terminal residue" evidence="1">
    <location>
        <position position="1"/>
    </location>
</feature>
<organism evidence="1">
    <name type="scientific">marine metagenome</name>
    <dbReference type="NCBI Taxonomy" id="408172"/>
    <lineage>
        <taxon>unclassified sequences</taxon>
        <taxon>metagenomes</taxon>
        <taxon>ecological metagenomes</taxon>
    </lineage>
</organism>
<proteinExistence type="predicted"/>
<accession>A0A382LQD1</accession>
<dbReference type="EMBL" id="UINC01087599">
    <property type="protein sequence ID" value="SVC37091.1"/>
    <property type="molecule type" value="Genomic_DNA"/>
</dbReference>